<reference evidence="1" key="1">
    <citation type="submission" date="2019-10" db="EMBL/GenBank/DDBJ databases">
        <authorList>
            <consortium name="DOE Joint Genome Institute"/>
            <person name="Kuo A."/>
            <person name="Miyauchi S."/>
            <person name="Kiss E."/>
            <person name="Drula E."/>
            <person name="Kohler A."/>
            <person name="Sanchez-Garcia M."/>
            <person name="Andreopoulos B."/>
            <person name="Barry K.W."/>
            <person name="Bonito G."/>
            <person name="Buee M."/>
            <person name="Carver A."/>
            <person name="Chen C."/>
            <person name="Cichocki N."/>
            <person name="Clum A."/>
            <person name="Culley D."/>
            <person name="Crous P.W."/>
            <person name="Fauchery L."/>
            <person name="Girlanda M."/>
            <person name="Hayes R."/>
            <person name="Keri Z."/>
            <person name="Labutti K."/>
            <person name="Lipzen A."/>
            <person name="Lombard V."/>
            <person name="Magnuson J."/>
            <person name="Maillard F."/>
            <person name="Morin E."/>
            <person name="Murat C."/>
            <person name="Nolan M."/>
            <person name="Ohm R."/>
            <person name="Pangilinan J."/>
            <person name="Pereira M."/>
            <person name="Perotto S."/>
            <person name="Peter M."/>
            <person name="Riley R."/>
            <person name="Sitrit Y."/>
            <person name="Stielow B."/>
            <person name="Szollosi G."/>
            <person name="Zifcakova L."/>
            <person name="Stursova M."/>
            <person name="Spatafora J.W."/>
            <person name="Tedersoo L."/>
            <person name="Vaario L.-M."/>
            <person name="Yamada A."/>
            <person name="Yan M."/>
            <person name="Wang P."/>
            <person name="Xu J."/>
            <person name="Bruns T."/>
            <person name="Baldrian P."/>
            <person name="Vilgalys R."/>
            <person name="Henrissat B."/>
            <person name="Grigoriev I.V."/>
            <person name="Hibbett D."/>
            <person name="Nagy L.G."/>
            <person name="Martin F.M."/>
        </authorList>
    </citation>
    <scope>NUCLEOTIDE SEQUENCE</scope>
    <source>
        <strain evidence="1">P2</strain>
    </source>
</reference>
<feature type="non-terminal residue" evidence="1">
    <location>
        <position position="1"/>
    </location>
</feature>
<protein>
    <submittedName>
        <fullName evidence="1">Uncharacterized protein</fullName>
    </submittedName>
</protein>
<dbReference type="EMBL" id="MU117990">
    <property type="protein sequence ID" value="KAF9649959.1"/>
    <property type="molecule type" value="Genomic_DNA"/>
</dbReference>
<evidence type="ECO:0000313" key="2">
    <source>
        <dbReference type="Proteomes" id="UP000886501"/>
    </source>
</evidence>
<sequence>DANRSITSGLPAIVDIRRRYEEGPLTSSTGFSWFSLFGYRQYFCIPTAFHERTPFCVAHNTALVSCSHFDGIGVRQISRAPGYPKGYVTLRVYGGSPSCWVRPKKLEKIENLTPVNGYKLGNLDVCVTEMQAKVVARVKTYVGPEDNPPFGSEHIAEPPIHEMHVLSPRNLRGSISG</sequence>
<accession>A0ACB6ZKA7</accession>
<dbReference type="Proteomes" id="UP000886501">
    <property type="component" value="Unassembled WGS sequence"/>
</dbReference>
<reference evidence="1" key="2">
    <citation type="journal article" date="2020" name="Nat. Commun.">
        <title>Large-scale genome sequencing of mycorrhizal fungi provides insights into the early evolution of symbiotic traits.</title>
        <authorList>
            <person name="Miyauchi S."/>
            <person name="Kiss E."/>
            <person name="Kuo A."/>
            <person name="Drula E."/>
            <person name="Kohler A."/>
            <person name="Sanchez-Garcia M."/>
            <person name="Morin E."/>
            <person name="Andreopoulos B."/>
            <person name="Barry K.W."/>
            <person name="Bonito G."/>
            <person name="Buee M."/>
            <person name="Carver A."/>
            <person name="Chen C."/>
            <person name="Cichocki N."/>
            <person name="Clum A."/>
            <person name="Culley D."/>
            <person name="Crous P.W."/>
            <person name="Fauchery L."/>
            <person name="Girlanda M."/>
            <person name="Hayes R.D."/>
            <person name="Keri Z."/>
            <person name="LaButti K."/>
            <person name="Lipzen A."/>
            <person name="Lombard V."/>
            <person name="Magnuson J."/>
            <person name="Maillard F."/>
            <person name="Murat C."/>
            <person name="Nolan M."/>
            <person name="Ohm R.A."/>
            <person name="Pangilinan J."/>
            <person name="Pereira M.F."/>
            <person name="Perotto S."/>
            <person name="Peter M."/>
            <person name="Pfister S."/>
            <person name="Riley R."/>
            <person name="Sitrit Y."/>
            <person name="Stielow J.B."/>
            <person name="Szollosi G."/>
            <person name="Zifcakova L."/>
            <person name="Stursova M."/>
            <person name="Spatafora J.W."/>
            <person name="Tedersoo L."/>
            <person name="Vaario L.M."/>
            <person name="Yamada A."/>
            <person name="Yan M."/>
            <person name="Wang P."/>
            <person name="Xu J."/>
            <person name="Bruns T."/>
            <person name="Baldrian P."/>
            <person name="Vilgalys R."/>
            <person name="Dunand C."/>
            <person name="Henrissat B."/>
            <person name="Grigoriev I.V."/>
            <person name="Hibbett D."/>
            <person name="Nagy L.G."/>
            <person name="Martin F.M."/>
        </authorList>
    </citation>
    <scope>NUCLEOTIDE SEQUENCE</scope>
    <source>
        <strain evidence="1">P2</strain>
    </source>
</reference>
<gene>
    <name evidence="1" type="ORF">BDM02DRAFT_3127978</name>
</gene>
<proteinExistence type="predicted"/>
<name>A0ACB6ZKA7_THEGA</name>
<keyword evidence="2" id="KW-1185">Reference proteome</keyword>
<comment type="caution">
    <text evidence="1">The sequence shown here is derived from an EMBL/GenBank/DDBJ whole genome shotgun (WGS) entry which is preliminary data.</text>
</comment>
<organism evidence="1 2">
    <name type="scientific">Thelephora ganbajun</name>
    <name type="common">Ganba fungus</name>
    <dbReference type="NCBI Taxonomy" id="370292"/>
    <lineage>
        <taxon>Eukaryota</taxon>
        <taxon>Fungi</taxon>
        <taxon>Dikarya</taxon>
        <taxon>Basidiomycota</taxon>
        <taxon>Agaricomycotina</taxon>
        <taxon>Agaricomycetes</taxon>
        <taxon>Thelephorales</taxon>
        <taxon>Thelephoraceae</taxon>
        <taxon>Thelephora</taxon>
    </lineage>
</organism>
<evidence type="ECO:0000313" key="1">
    <source>
        <dbReference type="EMBL" id="KAF9649959.1"/>
    </source>
</evidence>